<dbReference type="GO" id="GO:0000978">
    <property type="term" value="F:RNA polymerase II cis-regulatory region sequence-specific DNA binding"/>
    <property type="evidence" value="ECO:0007669"/>
    <property type="project" value="TreeGrafter"/>
</dbReference>
<dbReference type="AlphaFoldDB" id="A0A6J1U0D9"/>
<dbReference type="RefSeq" id="XP_026522113.1">
    <property type="nucleotide sequence ID" value="XM_026666328.1"/>
</dbReference>
<keyword evidence="1" id="KW-0479">Metal-binding</keyword>
<dbReference type="SUPFAM" id="SSF57667">
    <property type="entry name" value="beta-beta-alpha zinc fingers"/>
    <property type="match status" value="1"/>
</dbReference>
<feature type="domain" description="C2H2-type" evidence="2">
    <location>
        <begin position="10"/>
        <end position="37"/>
    </location>
</feature>
<dbReference type="Gene3D" id="3.30.160.60">
    <property type="entry name" value="Classic Zinc Finger"/>
    <property type="match status" value="2"/>
</dbReference>
<keyword evidence="1" id="KW-0862">Zinc</keyword>
<dbReference type="PROSITE" id="PS50157">
    <property type="entry name" value="ZINC_FINGER_C2H2_2"/>
    <property type="match status" value="2"/>
</dbReference>
<keyword evidence="3" id="KW-1185">Reference proteome</keyword>
<dbReference type="InterPro" id="IPR036236">
    <property type="entry name" value="Znf_C2H2_sf"/>
</dbReference>
<dbReference type="KEGG" id="nss:113411334"/>
<sequence length="202" mass="22669">MRKHTGERPYLCIHCSARFVHNYDLKNHMRIHTGIRPYQCKFCYKSFTRSDHLHRHIKRQSCRISRPRRGRKSAPWRTASLLFAPTGQPDDKSFLVPPALEDMSGHLGGPGLCLPGPSPFMEAAKNGLNLQELENQLEETQMKLFGRTHLDLDRNGGLFAFALSHGEGLSARPYFSLPDPWGSGFNGLAALNPLASLSESSN</sequence>
<evidence type="ECO:0000313" key="3">
    <source>
        <dbReference type="Proteomes" id="UP000504612"/>
    </source>
</evidence>
<organism evidence="3 4">
    <name type="scientific">Notechis scutatus</name>
    <name type="common">mainland tiger snake</name>
    <dbReference type="NCBI Taxonomy" id="8663"/>
    <lineage>
        <taxon>Eukaryota</taxon>
        <taxon>Metazoa</taxon>
        <taxon>Chordata</taxon>
        <taxon>Craniata</taxon>
        <taxon>Vertebrata</taxon>
        <taxon>Euteleostomi</taxon>
        <taxon>Lepidosauria</taxon>
        <taxon>Squamata</taxon>
        <taxon>Bifurcata</taxon>
        <taxon>Unidentata</taxon>
        <taxon>Episquamata</taxon>
        <taxon>Toxicofera</taxon>
        <taxon>Serpentes</taxon>
        <taxon>Colubroidea</taxon>
        <taxon>Elapidae</taxon>
        <taxon>Hydrophiinae</taxon>
        <taxon>Notechis</taxon>
    </lineage>
</organism>
<dbReference type="CTD" id="201501"/>
<protein>
    <submittedName>
        <fullName evidence="4">Zinc finger and BTB domain-containing protein 7C</fullName>
    </submittedName>
</protein>
<dbReference type="GeneID" id="113411334"/>
<dbReference type="InterPro" id="IPR013087">
    <property type="entry name" value="Znf_C2H2_type"/>
</dbReference>
<name>A0A6J1U0D9_9SAUR</name>
<dbReference type="Proteomes" id="UP000504612">
    <property type="component" value="Unplaced"/>
</dbReference>
<dbReference type="SMART" id="SM00355">
    <property type="entry name" value="ZnF_C2H2"/>
    <property type="match status" value="2"/>
</dbReference>
<dbReference type="Pfam" id="PF00096">
    <property type="entry name" value="zf-C2H2"/>
    <property type="match status" value="1"/>
</dbReference>
<accession>A0A6J1U0D9</accession>
<evidence type="ECO:0000259" key="2">
    <source>
        <dbReference type="PROSITE" id="PS50157"/>
    </source>
</evidence>
<reference evidence="4" key="1">
    <citation type="submission" date="2025-08" db="UniProtKB">
        <authorList>
            <consortium name="RefSeq"/>
        </authorList>
    </citation>
    <scope>IDENTIFICATION</scope>
</reference>
<dbReference type="GO" id="GO:0008270">
    <property type="term" value="F:zinc ion binding"/>
    <property type="evidence" value="ECO:0007669"/>
    <property type="project" value="UniProtKB-KW"/>
</dbReference>
<evidence type="ECO:0000256" key="1">
    <source>
        <dbReference type="PROSITE-ProRule" id="PRU00042"/>
    </source>
</evidence>
<dbReference type="PANTHER" id="PTHR46105">
    <property type="entry name" value="AGAP004733-PA"/>
    <property type="match status" value="1"/>
</dbReference>
<gene>
    <name evidence="4" type="primary">ZBTB7C</name>
</gene>
<dbReference type="PANTHER" id="PTHR46105:SF7">
    <property type="entry name" value="ZINC FINGER AND BTB DOMAIN-CONTAINING PROTEIN 7C"/>
    <property type="match status" value="1"/>
</dbReference>
<dbReference type="PROSITE" id="PS00028">
    <property type="entry name" value="ZINC_FINGER_C2H2_1"/>
    <property type="match status" value="1"/>
</dbReference>
<dbReference type="GO" id="GO:0000981">
    <property type="term" value="F:DNA-binding transcription factor activity, RNA polymerase II-specific"/>
    <property type="evidence" value="ECO:0007669"/>
    <property type="project" value="TreeGrafter"/>
</dbReference>
<evidence type="ECO:0000313" key="4">
    <source>
        <dbReference type="RefSeq" id="XP_026522113.1"/>
    </source>
</evidence>
<dbReference type="InterPro" id="IPR050457">
    <property type="entry name" value="ZnFinger_BTB_dom_contain"/>
</dbReference>
<dbReference type="FunFam" id="3.30.160.60:FF:000259">
    <property type="entry name" value="Zinc finger and BTB domain containing 7C"/>
    <property type="match status" value="1"/>
</dbReference>
<dbReference type="FunFam" id="3.30.160.60:FF:000138">
    <property type="entry name" value="Zinc finger and BTB domain containing 7C"/>
    <property type="match status" value="1"/>
</dbReference>
<feature type="domain" description="C2H2-type" evidence="2">
    <location>
        <begin position="38"/>
        <end position="67"/>
    </location>
</feature>
<keyword evidence="1" id="KW-0863">Zinc-finger</keyword>
<proteinExistence type="predicted"/>